<proteinExistence type="predicted"/>
<sequence>MSISCLASHQVILKGS</sequence>
<dbReference type="EMBL" id="GBRH01268010">
    <property type="protein sequence ID" value="JAD29885.1"/>
    <property type="molecule type" value="Transcribed_RNA"/>
</dbReference>
<accession>A0A0A8YZH0</accession>
<dbReference type="AlphaFoldDB" id="A0A0A8YZH0"/>
<reference evidence="1" key="2">
    <citation type="journal article" date="2015" name="Data Brief">
        <title>Shoot transcriptome of the giant reed, Arundo donax.</title>
        <authorList>
            <person name="Barrero R.A."/>
            <person name="Guerrero F.D."/>
            <person name="Moolhuijzen P."/>
            <person name="Goolsby J.A."/>
            <person name="Tidwell J."/>
            <person name="Bellgard S.E."/>
            <person name="Bellgard M.I."/>
        </authorList>
    </citation>
    <scope>NUCLEOTIDE SEQUENCE</scope>
    <source>
        <tissue evidence="1">Shoot tissue taken approximately 20 cm above the soil surface</tissue>
    </source>
</reference>
<name>A0A0A8YZH0_ARUDO</name>
<evidence type="ECO:0000313" key="1">
    <source>
        <dbReference type="EMBL" id="JAD29885.1"/>
    </source>
</evidence>
<organism evidence="1">
    <name type="scientific">Arundo donax</name>
    <name type="common">Giant reed</name>
    <name type="synonym">Donax arundinaceus</name>
    <dbReference type="NCBI Taxonomy" id="35708"/>
    <lineage>
        <taxon>Eukaryota</taxon>
        <taxon>Viridiplantae</taxon>
        <taxon>Streptophyta</taxon>
        <taxon>Embryophyta</taxon>
        <taxon>Tracheophyta</taxon>
        <taxon>Spermatophyta</taxon>
        <taxon>Magnoliopsida</taxon>
        <taxon>Liliopsida</taxon>
        <taxon>Poales</taxon>
        <taxon>Poaceae</taxon>
        <taxon>PACMAD clade</taxon>
        <taxon>Arundinoideae</taxon>
        <taxon>Arundineae</taxon>
        <taxon>Arundo</taxon>
    </lineage>
</organism>
<protein>
    <submittedName>
        <fullName evidence="1">Uncharacterized protein</fullName>
    </submittedName>
</protein>
<reference evidence="1" key="1">
    <citation type="submission" date="2014-09" db="EMBL/GenBank/DDBJ databases">
        <authorList>
            <person name="Magalhaes I.L.F."/>
            <person name="Oliveira U."/>
            <person name="Santos F.R."/>
            <person name="Vidigal T.H.D.A."/>
            <person name="Brescovit A.D."/>
            <person name="Santos A.J."/>
        </authorList>
    </citation>
    <scope>NUCLEOTIDE SEQUENCE</scope>
    <source>
        <tissue evidence="1">Shoot tissue taken approximately 20 cm above the soil surface</tissue>
    </source>
</reference>